<accession>A0AAW1K3V7</accession>
<gene>
    <name evidence="2" type="ORF">RND81_06G028600</name>
</gene>
<feature type="transmembrane region" description="Helical" evidence="1">
    <location>
        <begin position="137"/>
        <end position="157"/>
    </location>
</feature>
<evidence type="ECO:0000313" key="3">
    <source>
        <dbReference type="Proteomes" id="UP001443914"/>
    </source>
</evidence>
<keyword evidence="1" id="KW-1133">Transmembrane helix</keyword>
<keyword evidence="3" id="KW-1185">Reference proteome</keyword>
<keyword evidence="1" id="KW-0812">Transmembrane</keyword>
<proteinExistence type="predicted"/>
<keyword evidence="1" id="KW-0472">Membrane</keyword>
<evidence type="ECO:0000313" key="2">
    <source>
        <dbReference type="EMBL" id="KAK9713460.1"/>
    </source>
</evidence>
<dbReference type="Proteomes" id="UP001443914">
    <property type="component" value="Unassembled WGS sequence"/>
</dbReference>
<reference evidence="2" key="1">
    <citation type="submission" date="2024-03" db="EMBL/GenBank/DDBJ databases">
        <title>WGS assembly of Saponaria officinalis var. Norfolk2.</title>
        <authorList>
            <person name="Jenkins J."/>
            <person name="Shu S."/>
            <person name="Grimwood J."/>
            <person name="Barry K."/>
            <person name="Goodstein D."/>
            <person name="Schmutz J."/>
            <person name="Leebens-Mack J."/>
            <person name="Osbourn A."/>
        </authorList>
    </citation>
    <scope>NUCLEOTIDE SEQUENCE [LARGE SCALE GENOMIC DNA]</scope>
    <source>
        <strain evidence="2">JIC</strain>
    </source>
</reference>
<dbReference type="PANTHER" id="PTHR34064">
    <property type="entry name" value="OS04G0672300 PROTEIN"/>
    <property type="match status" value="1"/>
</dbReference>
<dbReference type="AlphaFoldDB" id="A0AAW1K3V7"/>
<evidence type="ECO:0000256" key="1">
    <source>
        <dbReference type="SAM" id="Phobius"/>
    </source>
</evidence>
<protein>
    <submittedName>
        <fullName evidence="2">Uncharacterized protein</fullName>
    </submittedName>
</protein>
<dbReference type="PANTHER" id="PTHR34064:SF5">
    <property type="entry name" value="PROTEIN, PUTATIVE-RELATED"/>
    <property type="match status" value="1"/>
</dbReference>
<organism evidence="2 3">
    <name type="scientific">Saponaria officinalis</name>
    <name type="common">Common soapwort</name>
    <name type="synonym">Lychnis saponaria</name>
    <dbReference type="NCBI Taxonomy" id="3572"/>
    <lineage>
        <taxon>Eukaryota</taxon>
        <taxon>Viridiplantae</taxon>
        <taxon>Streptophyta</taxon>
        <taxon>Embryophyta</taxon>
        <taxon>Tracheophyta</taxon>
        <taxon>Spermatophyta</taxon>
        <taxon>Magnoliopsida</taxon>
        <taxon>eudicotyledons</taxon>
        <taxon>Gunneridae</taxon>
        <taxon>Pentapetalae</taxon>
        <taxon>Caryophyllales</taxon>
        <taxon>Caryophyllaceae</taxon>
        <taxon>Caryophylleae</taxon>
        <taxon>Saponaria</taxon>
    </lineage>
</organism>
<comment type="caution">
    <text evidence="2">The sequence shown here is derived from an EMBL/GenBank/DDBJ whole genome shotgun (WGS) entry which is preliminary data.</text>
</comment>
<dbReference type="EMBL" id="JBDFQZ010000006">
    <property type="protein sequence ID" value="KAK9713460.1"/>
    <property type="molecule type" value="Genomic_DNA"/>
</dbReference>
<sequence>MMFLSTMATNTIEEENCHILLLTEESKDIGIKTANAQNGSKMDSPDLAYVDHMDISDPFTPCVVTLDIEKGGALTKTLRRQKSLDTEGVPIPLLMNHILMLLKFDAKEKQGLERSHDGANNRWRKCKRSNFFDSRQIVIVFSILSSIGTLVLIYLTLRVRQVSDGFYHC</sequence>
<name>A0AAW1K3V7_SAPOF</name>